<dbReference type="PANTHER" id="PTHR11556">
    <property type="entry name" value="FRUCTOSE-1,6-BISPHOSPHATASE-RELATED"/>
    <property type="match status" value="1"/>
</dbReference>
<evidence type="ECO:0000256" key="6">
    <source>
        <dbReference type="ARBA" id="ARBA00013093"/>
    </source>
</evidence>
<dbReference type="EC" id="3.1.3.11" evidence="6"/>
<dbReference type="InterPro" id="IPR028343">
    <property type="entry name" value="FBPtase"/>
</dbReference>
<evidence type="ECO:0000256" key="13">
    <source>
        <dbReference type="ARBA" id="ARBA00022990"/>
    </source>
</evidence>
<dbReference type="PIRSF" id="PIRSF500210">
    <property type="entry name" value="FBPtase"/>
    <property type="match status" value="1"/>
</dbReference>
<evidence type="ECO:0000256" key="14">
    <source>
        <dbReference type="ARBA" id="ARBA00023277"/>
    </source>
</evidence>
<keyword evidence="7" id="KW-0312">Gluconeogenesis</keyword>
<feature type="domain" description="Fructose-1-6-bisphosphatase class I N-terminal" evidence="20">
    <location>
        <begin position="381"/>
        <end position="566"/>
    </location>
</feature>
<evidence type="ECO:0000256" key="7">
    <source>
        <dbReference type="ARBA" id="ARBA00022432"/>
    </source>
</evidence>
<comment type="cofactor">
    <cofactor evidence="2">
        <name>Mg(2+)</name>
        <dbReference type="ChEBI" id="CHEBI:18420"/>
    </cofactor>
</comment>
<dbReference type="GO" id="GO:0046872">
    <property type="term" value="F:metal ion binding"/>
    <property type="evidence" value="ECO:0007669"/>
    <property type="project" value="UniProtKB-KW"/>
</dbReference>
<dbReference type="PRINTS" id="PR00115">
    <property type="entry name" value="F16BPHPHTASE"/>
</dbReference>
<keyword evidence="9" id="KW-0597">Phosphoprotein</keyword>
<comment type="function">
    <text evidence="15">Catalyzes the hydrolysis of fructose 1,6-bisphosphate to fructose 6-phosphate in the presence of divalent cations, acting as a rate-limiting enzyme in gluconeogenesis. Plays a role in regulating glucose sensing and insulin secretion of pancreatic beta-cells. Appears to modulate glycerol gluconeogenesis in liver. Important regulator of appetite and adiposity; increased expression of the protein in liver after nutrient excess increases circulating satiety hormones and reduces appetite-stimulating neuropeptides and thus seems to provide a feedback mechanism to limit weight gain.</text>
</comment>
<comment type="similarity">
    <text evidence="4 19">Belongs to the FBPase class 1 family.</text>
</comment>
<reference evidence="22 23" key="1">
    <citation type="journal article" date="2018" name="G3 (Bethesda)">
        <title>A High-Quality Reference Genome for the Invasive Mosquitofish Gambusia affinis Using a Chicago Library.</title>
        <authorList>
            <person name="Hoffberg S.L."/>
            <person name="Troendle N.J."/>
            <person name="Glenn T.C."/>
            <person name="Mahmud O."/>
            <person name="Louha S."/>
            <person name="Chalopin D."/>
            <person name="Bennetzen J.L."/>
            <person name="Mauricio R."/>
        </authorList>
    </citation>
    <scope>NUCLEOTIDE SEQUENCE [LARGE SCALE GENOMIC DNA]</scope>
    <source>
        <strain evidence="22">NE01/NJP1002.9</strain>
        <tissue evidence="22">Muscle</tissue>
    </source>
</reference>
<evidence type="ECO:0000256" key="5">
    <source>
        <dbReference type="ARBA" id="ARBA00011881"/>
    </source>
</evidence>
<dbReference type="Proteomes" id="UP000250572">
    <property type="component" value="Unassembled WGS sequence"/>
</dbReference>
<dbReference type="Pfam" id="PF18913">
    <property type="entry name" value="FBPase_C"/>
    <property type="match status" value="2"/>
</dbReference>
<dbReference type="GO" id="GO:0006094">
    <property type="term" value="P:gluconeogenesis"/>
    <property type="evidence" value="ECO:0007669"/>
    <property type="project" value="UniProtKB-UniPathway"/>
</dbReference>
<comment type="subunit">
    <text evidence="5">Homotetramer.</text>
</comment>
<evidence type="ECO:0000256" key="15">
    <source>
        <dbReference type="ARBA" id="ARBA00037308"/>
    </source>
</evidence>
<gene>
    <name evidence="22" type="ORF">CCH79_00016266</name>
</gene>
<dbReference type="InterPro" id="IPR020548">
    <property type="entry name" value="Fructose_bisphosphatase_AS"/>
</dbReference>
<keyword evidence="11 19" id="KW-0378">Hydrolase</keyword>
<dbReference type="NCBIfam" id="NF006778">
    <property type="entry name" value="PRK09293.1-1"/>
    <property type="match status" value="1"/>
</dbReference>
<dbReference type="GO" id="GO:0006002">
    <property type="term" value="P:fructose 6-phosphate metabolic process"/>
    <property type="evidence" value="ECO:0007669"/>
    <property type="project" value="TreeGrafter"/>
</dbReference>
<protein>
    <recommendedName>
        <fullName evidence="16">Fructose-1,6-bisphosphatase 1</fullName>
        <ecNumber evidence="6">3.1.3.11</ecNumber>
    </recommendedName>
    <alternativeName>
        <fullName evidence="17">D-fructose-1,6-bisphosphate 1-phosphohydrolase 1</fullName>
    </alternativeName>
    <alternativeName>
        <fullName evidence="18">Liver FBPase</fullName>
    </alternativeName>
</protein>
<feature type="domain" description="Fructose-1-6-bisphosphatase class 1 C-terminal" evidence="21">
    <location>
        <begin position="571"/>
        <end position="691"/>
    </location>
</feature>
<dbReference type="InterPro" id="IPR044015">
    <property type="entry name" value="FBPase_C_dom"/>
</dbReference>
<evidence type="ECO:0000256" key="10">
    <source>
        <dbReference type="ARBA" id="ARBA00022723"/>
    </source>
</evidence>
<dbReference type="Pfam" id="PF00316">
    <property type="entry name" value="FBPase"/>
    <property type="match status" value="1"/>
</dbReference>
<keyword evidence="23" id="KW-1185">Reference proteome</keyword>
<evidence type="ECO:0000256" key="2">
    <source>
        <dbReference type="ARBA" id="ARBA00001946"/>
    </source>
</evidence>
<evidence type="ECO:0000259" key="21">
    <source>
        <dbReference type="Pfam" id="PF18913"/>
    </source>
</evidence>
<feature type="domain" description="Fructose-1-6-bisphosphatase class 1 C-terminal" evidence="21">
    <location>
        <begin position="697"/>
        <end position="787"/>
    </location>
</feature>
<evidence type="ECO:0000256" key="3">
    <source>
        <dbReference type="ARBA" id="ARBA00004742"/>
    </source>
</evidence>
<dbReference type="CDD" id="cd00354">
    <property type="entry name" value="FBPase"/>
    <property type="match status" value="1"/>
</dbReference>
<keyword evidence="10" id="KW-0479">Metal-binding</keyword>
<sequence length="855" mass="93660">MQKTKTGQGGCSSREAAAAGRLQQQGGCSSREAAAAGRLQQQGGCSSREAAAAGRLQQQGGCSSKEAAAARRLQQQGGCSSLCPNLCPDLWTALPWRPVFHIAETETVEDVGHYKFTTAQTRLPMASEIIVFLAASVEHIHKMCEELKALSLRLTVTDSAVRDEGLTWGTPERLLTRTSQKHAKKVVLRVFRVVQQNNGDHHQGLRHNRCQRDGAVRWRDTSSRSFLYSHVQHFKVDDSRLQRPIKELLYEGQSLHCIKECEEEAEKTRAPKEKKLWHSEPAASLYCPLRSVGRSAQKRGEPRSCAVAARLSTMGVMKCSHRGHTSHAAPDWPRISHSLRLVPPRSAFKSWSISSNFCSRTTGGPLATMSDRGTFDTNVVTMTRFVMEEGRKAKGTGELTTLLNSLGTAVKAISTAVRKAGIAHLYGIAGSTNVTGDQVKKLDILSNDLVINMLKSSFTSCVLVSEENEEAIIVEPEQRGKYIVCFDPLDGSSNIDCLVSIGTIFGIYRKTTEEEPSEKDALQPGRNLVAAGYALYGSATMIVLSTGQGVNCFMLDPAIGEFILVEHDVKIKKRGKIYSLNEGYAKYFDPAVTEYLQRKKFPEDGSEPYGARYIGSMVADVHRTLMYGGIFLYPGNVKSPKGKLRLLYEGNPMAFIMEQAGGMATTGFENILDIQPDGIHQRAPVAMGSPDDDGGSPYGARYVGSMVSDVHRTITYGGIFMYPANEKSPKGKLRLLYECNPIAFLVEQAGGLATTGTQRILDVQPESLHQRVPFVVGSPDDVNEFLSFAMKTDQQCNVLRCEDARQTRGKLAAVAMPQLLSLSLDIKTTLRCAVAHHQHAVVQVHTAAVRFTVDA</sequence>
<evidence type="ECO:0000256" key="18">
    <source>
        <dbReference type="ARBA" id="ARBA00042792"/>
    </source>
</evidence>
<evidence type="ECO:0000256" key="19">
    <source>
        <dbReference type="RuleBase" id="RU000508"/>
    </source>
</evidence>
<proteinExistence type="inferred from homology"/>
<evidence type="ECO:0000256" key="4">
    <source>
        <dbReference type="ARBA" id="ARBA00010941"/>
    </source>
</evidence>
<dbReference type="InterPro" id="IPR000146">
    <property type="entry name" value="FBPase_class-1"/>
</dbReference>
<dbReference type="AlphaFoldDB" id="A0A315VMA5"/>
<dbReference type="HAMAP" id="MF_01855">
    <property type="entry name" value="FBPase_class1"/>
    <property type="match status" value="1"/>
</dbReference>
<evidence type="ECO:0000256" key="9">
    <source>
        <dbReference type="ARBA" id="ARBA00022553"/>
    </source>
</evidence>
<keyword evidence="12" id="KW-0460">Magnesium</keyword>
<dbReference type="GO" id="GO:0005829">
    <property type="term" value="C:cytosol"/>
    <property type="evidence" value="ECO:0007669"/>
    <property type="project" value="TreeGrafter"/>
</dbReference>
<dbReference type="FunFam" id="3.30.540.10:FF:000037">
    <property type="entry name" value="Fructose-1,6-bisphosphatase 1"/>
    <property type="match status" value="1"/>
</dbReference>
<dbReference type="GO" id="GO:0005986">
    <property type="term" value="P:sucrose biosynthetic process"/>
    <property type="evidence" value="ECO:0007669"/>
    <property type="project" value="TreeGrafter"/>
</dbReference>
<dbReference type="PIRSF" id="PIRSF000904">
    <property type="entry name" value="FBPtase_SBPase"/>
    <property type="match status" value="1"/>
</dbReference>
<dbReference type="InterPro" id="IPR033391">
    <property type="entry name" value="FBPase_N"/>
</dbReference>
<dbReference type="GO" id="GO:0006000">
    <property type="term" value="P:fructose metabolic process"/>
    <property type="evidence" value="ECO:0007669"/>
    <property type="project" value="TreeGrafter"/>
</dbReference>
<evidence type="ECO:0000256" key="17">
    <source>
        <dbReference type="ARBA" id="ARBA00042758"/>
    </source>
</evidence>
<keyword evidence="8" id="KW-0021">Allosteric enzyme</keyword>
<accession>A0A315VMA5</accession>
<evidence type="ECO:0000256" key="16">
    <source>
        <dbReference type="ARBA" id="ARBA00040734"/>
    </source>
</evidence>
<dbReference type="Gene3D" id="3.40.190.80">
    <property type="match status" value="2"/>
</dbReference>
<dbReference type="GO" id="GO:0030388">
    <property type="term" value="P:fructose 1,6-bisphosphate metabolic process"/>
    <property type="evidence" value="ECO:0007669"/>
    <property type="project" value="TreeGrafter"/>
</dbReference>
<dbReference type="SUPFAM" id="SSF56655">
    <property type="entry name" value="Carbohydrate phosphatase"/>
    <property type="match status" value="2"/>
</dbReference>
<evidence type="ECO:0000313" key="23">
    <source>
        <dbReference type="Proteomes" id="UP000250572"/>
    </source>
</evidence>
<dbReference type="EMBL" id="NHOQ01001472">
    <property type="protein sequence ID" value="PWA24200.1"/>
    <property type="molecule type" value="Genomic_DNA"/>
</dbReference>
<evidence type="ECO:0000256" key="12">
    <source>
        <dbReference type="ARBA" id="ARBA00022842"/>
    </source>
</evidence>
<dbReference type="STRING" id="33528.ENSGAFP00000001535"/>
<keyword evidence="14 19" id="KW-0119">Carbohydrate metabolism</keyword>
<dbReference type="PANTHER" id="PTHR11556:SF11">
    <property type="entry name" value="FRUCTOSE-1,6-BISPHOSPHATASE 1"/>
    <property type="match status" value="1"/>
</dbReference>
<comment type="pathway">
    <text evidence="3">Carbohydrate biosynthesis; gluconeogenesis.</text>
</comment>
<dbReference type="Gene3D" id="3.30.540.10">
    <property type="entry name" value="Fructose-1,6-Bisphosphatase, subunit A, domain 1"/>
    <property type="match status" value="1"/>
</dbReference>
<evidence type="ECO:0000313" key="22">
    <source>
        <dbReference type="EMBL" id="PWA24200.1"/>
    </source>
</evidence>
<evidence type="ECO:0000259" key="20">
    <source>
        <dbReference type="Pfam" id="PF00316"/>
    </source>
</evidence>
<dbReference type="UniPathway" id="UPA00138"/>
<evidence type="ECO:0000256" key="11">
    <source>
        <dbReference type="ARBA" id="ARBA00022801"/>
    </source>
</evidence>
<name>A0A315VMA5_GAMAF</name>
<evidence type="ECO:0000256" key="8">
    <source>
        <dbReference type="ARBA" id="ARBA00022533"/>
    </source>
</evidence>
<dbReference type="GO" id="GO:0042132">
    <property type="term" value="F:fructose 1,6-bisphosphate 1-phosphatase activity"/>
    <property type="evidence" value="ECO:0007669"/>
    <property type="project" value="UniProtKB-EC"/>
</dbReference>
<comment type="catalytic activity">
    <reaction evidence="1">
        <text>beta-D-fructose 1,6-bisphosphate + H2O = beta-D-fructose 6-phosphate + phosphate</text>
        <dbReference type="Rhea" id="RHEA:11064"/>
        <dbReference type="ChEBI" id="CHEBI:15377"/>
        <dbReference type="ChEBI" id="CHEBI:32966"/>
        <dbReference type="ChEBI" id="CHEBI:43474"/>
        <dbReference type="ChEBI" id="CHEBI:57634"/>
        <dbReference type="EC" id="3.1.3.11"/>
    </reaction>
</comment>
<dbReference type="FunFam" id="3.40.190.80:FF:000001">
    <property type="entry name" value="Fructose-1,6-bisphosphatase class 1"/>
    <property type="match status" value="1"/>
</dbReference>
<evidence type="ECO:0000256" key="1">
    <source>
        <dbReference type="ARBA" id="ARBA00001273"/>
    </source>
</evidence>
<comment type="caution">
    <text evidence="22">The sequence shown here is derived from an EMBL/GenBank/DDBJ whole genome shotgun (WGS) entry which is preliminary data.</text>
</comment>
<organism evidence="22 23">
    <name type="scientific">Gambusia affinis</name>
    <name type="common">Western mosquitofish</name>
    <name type="synonym">Heterandria affinis</name>
    <dbReference type="NCBI Taxonomy" id="33528"/>
    <lineage>
        <taxon>Eukaryota</taxon>
        <taxon>Metazoa</taxon>
        <taxon>Chordata</taxon>
        <taxon>Craniata</taxon>
        <taxon>Vertebrata</taxon>
        <taxon>Euteleostomi</taxon>
        <taxon>Actinopterygii</taxon>
        <taxon>Neopterygii</taxon>
        <taxon>Teleostei</taxon>
        <taxon>Neoteleostei</taxon>
        <taxon>Acanthomorphata</taxon>
        <taxon>Ovalentaria</taxon>
        <taxon>Atherinomorphae</taxon>
        <taxon>Cyprinodontiformes</taxon>
        <taxon>Poeciliidae</taxon>
        <taxon>Poeciliinae</taxon>
        <taxon>Gambusia</taxon>
    </lineage>
</organism>
<dbReference type="PROSITE" id="PS00124">
    <property type="entry name" value="FBPASE"/>
    <property type="match status" value="2"/>
</dbReference>
<keyword evidence="13" id="KW-0007">Acetylation</keyword>